<organism evidence="2 3">
    <name type="scientific">Rossellomorea aquimaris</name>
    <dbReference type="NCBI Taxonomy" id="189382"/>
    <lineage>
        <taxon>Bacteria</taxon>
        <taxon>Bacillati</taxon>
        <taxon>Bacillota</taxon>
        <taxon>Bacilli</taxon>
        <taxon>Bacillales</taxon>
        <taxon>Bacillaceae</taxon>
        <taxon>Rossellomorea</taxon>
    </lineage>
</organism>
<comment type="caution">
    <text evidence="2">The sequence shown here is derived from an EMBL/GenBank/DDBJ whole genome shotgun (WGS) entry which is preliminary data.</text>
</comment>
<feature type="transmembrane region" description="Helical" evidence="1">
    <location>
        <begin position="12"/>
        <end position="32"/>
    </location>
</feature>
<sequence>MGKIKNHKVWILFIRFMFTVLALIGLPFLSYLETGRPMMEWSLIIGILVTLIIIYVNGDGYFYKKGEHLIKEKKKKFYHSISFWTAFVYTAVALYFTIKIYGNLLH</sequence>
<evidence type="ECO:0000256" key="1">
    <source>
        <dbReference type="SAM" id="Phobius"/>
    </source>
</evidence>
<feature type="transmembrane region" description="Helical" evidence="1">
    <location>
        <begin position="77"/>
        <end position="98"/>
    </location>
</feature>
<evidence type="ECO:0000313" key="2">
    <source>
        <dbReference type="EMBL" id="RBP03599.1"/>
    </source>
</evidence>
<protein>
    <submittedName>
        <fullName evidence="2">Uncharacterized protein</fullName>
    </submittedName>
</protein>
<name>A0A366EQ26_9BACI</name>
<keyword evidence="1" id="KW-1133">Transmembrane helix</keyword>
<accession>A0A366EQ26</accession>
<keyword evidence="1" id="KW-0812">Transmembrane</keyword>
<dbReference type="EMBL" id="QNRJ01000008">
    <property type="protein sequence ID" value="RBP03599.1"/>
    <property type="molecule type" value="Genomic_DNA"/>
</dbReference>
<dbReference type="Proteomes" id="UP000252118">
    <property type="component" value="Unassembled WGS sequence"/>
</dbReference>
<feature type="transmembrane region" description="Helical" evidence="1">
    <location>
        <begin position="38"/>
        <end position="56"/>
    </location>
</feature>
<dbReference type="RefSeq" id="WP_113969895.1">
    <property type="nucleotide sequence ID" value="NZ_QNRJ01000008.1"/>
</dbReference>
<evidence type="ECO:0000313" key="3">
    <source>
        <dbReference type="Proteomes" id="UP000252118"/>
    </source>
</evidence>
<reference evidence="2 3" key="1">
    <citation type="submission" date="2018-06" db="EMBL/GenBank/DDBJ databases">
        <title>Freshwater and sediment microbial communities from various areas in North America, analyzing microbe dynamics in response to fracking.</title>
        <authorList>
            <person name="Lamendella R."/>
        </authorList>
    </citation>
    <scope>NUCLEOTIDE SEQUENCE [LARGE SCALE GENOMIC DNA]</scope>
    <source>
        <strain evidence="2 3">97B</strain>
    </source>
</reference>
<dbReference type="OrthoDB" id="2695754at2"/>
<keyword evidence="1" id="KW-0472">Membrane</keyword>
<dbReference type="AlphaFoldDB" id="A0A366EQ26"/>
<proteinExistence type="predicted"/>
<gene>
    <name evidence="2" type="ORF">DET59_10819</name>
</gene>